<organism evidence="2 3">
    <name type="scientific">Clitoria ternatea</name>
    <name type="common">Butterfly pea</name>
    <dbReference type="NCBI Taxonomy" id="43366"/>
    <lineage>
        <taxon>Eukaryota</taxon>
        <taxon>Viridiplantae</taxon>
        <taxon>Streptophyta</taxon>
        <taxon>Embryophyta</taxon>
        <taxon>Tracheophyta</taxon>
        <taxon>Spermatophyta</taxon>
        <taxon>Magnoliopsida</taxon>
        <taxon>eudicotyledons</taxon>
        <taxon>Gunneridae</taxon>
        <taxon>Pentapetalae</taxon>
        <taxon>rosids</taxon>
        <taxon>fabids</taxon>
        <taxon>Fabales</taxon>
        <taxon>Fabaceae</taxon>
        <taxon>Papilionoideae</taxon>
        <taxon>50 kb inversion clade</taxon>
        <taxon>NPAAA clade</taxon>
        <taxon>indigoferoid/millettioid clade</taxon>
        <taxon>Phaseoleae</taxon>
        <taxon>Clitoria</taxon>
    </lineage>
</organism>
<accession>A0AAN9K7I0</accession>
<reference evidence="2 3" key="1">
    <citation type="submission" date="2024-01" db="EMBL/GenBank/DDBJ databases">
        <title>The genomes of 5 underutilized Papilionoideae crops provide insights into root nodulation and disease resistance.</title>
        <authorList>
            <person name="Yuan L."/>
        </authorList>
    </citation>
    <scope>NUCLEOTIDE SEQUENCE [LARGE SCALE GENOMIC DNA]</scope>
    <source>
        <strain evidence="2">LY-2023</strain>
        <tissue evidence="2">Leaf</tissue>
    </source>
</reference>
<gene>
    <name evidence="2" type="ORF">RJT34_09953</name>
</gene>
<proteinExistence type="predicted"/>
<dbReference type="EMBL" id="JAYKXN010000002">
    <property type="protein sequence ID" value="KAK7311669.1"/>
    <property type="molecule type" value="Genomic_DNA"/>
</dbReference>
<evidence type="ECO:0000313" key="3">
    <source>
        <dbReference type="Proteomes" id="UP001359559"/>
    </source>
</evidence>
<dbReference type="Proteomes" id="UP001359559">
    <property type="component" value="Unassembled WGS sequence"/>
</dbReference>
<keyword evidence="3" id="KW-1185">Reference proteome</keyword>
<evidence type="ECO:0000313" key="2">
    <source>
        <dbReference type="EMBL" id="KAK7311669.1"/>
    </source>
</evidence>
<protein>
    <submittedName>
        <fullName evidence="2">Uncharacterized protein</fullName>
    </submittedName>
</protein>
<comment type="caution">
    <text evidence="2">The sequence shown here is derived from an EMBL/GenBank/DDBJ whole genome shotgun (WGS) entry which is preliminary data.</text>
</comment>
<sequence length="126" mass="13071">MSHSELVLPHSFSESSPPPSLHQVPLLSALAAKEPLDNLGINLTRVVVAATVIVVVASSVVGGGAKEEGRICAAVDATERSGRGSEAEVDGGKEEGMDSVKEAMNEKKRKELLSVCVLIGKVKVAV</sequence>
<evidence type="ECO:0000256" key="1">
    <source>
        <dbReference type="SAM" id="MobiDB-lite"/>
    </source>
</evidence>
<feature type="region of interest" description="Disordered" evidence="1">
    <location>
        <begin position="1"/>
        <end position="20"/>
    </location>
</feature>
<name>A0AAN9K7I0_CLITE</name>
<dbReference type="AlphaFoldDB" id="A0AAN9K7I0"/>